<dbReference type="InterPro" id="IPR036390">
    <property type="entry name" value="WH_DNA-bd_sf"/>
</dbReference>
<dbReference type="InterPro" id="IPR036388">
    <property type="entry name" value="WH-like_DNA-bd_sf"/>
</dbReference>
<dbReference type="RefSeq" id="WP_248267194.1">
    <property type="nucleotide sequence ID" value="NZ_CP096034.1"/>
</dbReference>
<accession>A0ABY4JK45</accession>
<dbReference type="PANTHER" id="PTHR30419">
    <property type="entry name" value="HTH-TYPE TRANSCRIPTIONAL REGULATOR YBHD"/>
    <property type="match status" value="1"/>
</dbReference>
<reference evidence="6 7" key="1">
    <citation type="submission" date="2022-04" db="EMBL/GenBank/DDBJ databases">
        <title>Mechanism of arsenic methylation and mitigation arsenic toxicity by Bacillus sp. LH14 from an Arsenic-Contaminated Paddy Soil.</title>
        <authorList>
            <person name="Wang D."/>
        </authorList>
    </citation>
    <scope>NUCLEOTIDE SEQUENCE [LARGE SCALE GENOMIC DNA]</scope>
    <source>
        <strain evidence="6 7">LH14</strain>
    </source>
</reference>
<organism evidence="6 7">
    <name type="scientific">Gottfriedia acidiceleris</name>
    <dbReference type="NCBI Taxonomy" id="371036"/>
    <lineage>
        <taxon>Bacteria</taxon>
        <taxon>Bacillati</taxon>
        <taxon>Bacillota</taxon>
        <taxon>Bacilli</taxon>
        <taxon>Bacillales</taxon>
        <taxon>Bacillaceae</taxon>
        <taxon>Gottfriedia</taxon>
    </lineage>
</organism>
<dbReference type="InterPro" id="IPR005119">
    <property type="entry name" value="LysR_subst-bd"/>
</dbReference>
<comment type="similarity">
    <text evidence="1">Belongs to the LysR transcriptional regulatory family.</text>
</comment>
<evidence type="ECO:0000313" key="7">
    <source>
        <dbReference type="Proteomes" id="UP000830639"/>
    </source>
</evidence>
<name>A0ABY4JK45_9BACI</name>
<dbReference type="PANTHER" id="PTHR30419:SF30">
    <property type="entry name" value="LYSR FAMILY TRANSCRIPTIONAL REGULATOR"/>
    <property type="match status" value="1"/>
</dbReference>
<evidence type="ECO:0000256" key="2">
    <source>
        <dbReference type="ARBA" id="ARBA00023015"/>
    </source>
</evidence>
<sequence length="309" mass="35780">MNFEQMEHIVTVANEMSITKAADKLFISTSGLSQSITQLENKLDIKIFNRSKKSITPTFEGKIVISAANTIINAINEMNKEINQNKKEKHLKITTTIGLFYILQEIILKYNLLNKDISFNLVEQDVSDILNSFMKEDYDFAILSASIDTLKKLKNIAYQHIYTAHFCIGVGVKSPLYSYDYVTPNDIKDETILWYNLKDYKVTTKMLNINNPSKKIIRTNRRGLLLELVKESDAILIIPNIAALHFDLVINEEIKIIPIKENDKFFELNFWLIYFKTKGLTKVATEFINDFLEYKDQYIGSKQGKEYKE</sequence>
<dbReference type="SUPFAM" id="SSF53850">
    <property type="entry name" value="Periplasmic binding protein-like II"/>
    <property type="match status" value="1"/>
</dbReference>
<gene>
    <name evidence="6" type="ORF">MY490_19855</name>
</gene>
<keyword evidence="7" id="KW-1185">Reference proteome</keyword>
<dbReference type="Pfam" id="PF03466">
    <property type="entry name" value="LysR_substrate"/>
    <property type="match status" value="1"/>
</dbReference>
<protein>
    <submittedName>
        <fullName evidence="6">LysR family transcriptional regulator</fullName>
    </submittedName>
</protein>
<dbReference type="EMBL" id="CP096034">
    <property type="protein sequence ID" value="UPM53976.1"/>
    <property type="molecule type" value="Genomic_DNA"/>
</dbReference>
<proteinExistence type="inferred from homology"/>
<evidence type="ECO:0000256" key="4">
    <source>
        <dbReference type="ARBA" id="ARBA00023163"/>
    </source>
</evidence>
<dbReference type="InterPro" id="IPR000847">
    <property type="entry name" value="LysR_HTH_N"/>
</dbReference>
<dbReference type="Gene3D" id="3.40.190.290">
    <property type="match status" value="1"/>
</dbReference>
<dbReference type="SUPFAM" id="SSF46785">
    <property type="entry name" value="Winged helix' DNA-binding domain"/>
    <property type="match status" value="1"/>
</dbReference>
<dbReference type="Gene3D" id="1.10.10.10">
    <property type="entry name" value="Winged helix-like DNA-binding domain superfamily/Winged helix DNA-binding domain"/>
    <property type="match status" value="1"/>
</dbReference>
<keyword evidence="4" id="KW-0804">Transcription</keyword>
<dbReference type="Pfam" id="PF00126">
    <property type="entry name" value="HTH_1"/>
    <property type="match status" value="1"/>
</dbReference>
<evidence type="ECO:0000313" key="6">
    <source>
        <dbReference type="EMBL" id="UPM53976.1"/>
    </source>
</evidence>
<dbReference type="InterPro" id="IPR050950">
    <property type="entry name" value="HTH-type_LysR_regulators"/>
</dbReference>
<evidence type="ECO:0000259" key="5">
    <source>
        <dbReference type="PROSITE" id="PS50931"/>
    </source>
</evidence>
<evidence type="ECO:0000256" key="3">
    <source>
        <dbReference type="ARBA" id="ARBA00023125"/>
    </source>
</evidence>
<feature type="domain" description="HTH lysR-type" evidence="5">
    <location>
        <begin position="1"/>
        <end position="58"/>
    </location>
</feature>
<keyword evidence="2" id="KW-0805">Transcription regulation</keyword>
<evidence type="ECO:0000256" key="1">
    <source>
        <dbReference type="ARBA" id="ARBA00009437"/>
    </source>
</evidence>
<dbReference type="CDD" id="cd05466">
    <property type="entry name" value="PBP2_LTTR_substrate"/>
    <property type="match status" value="1"/>
</dbReference>
<keyword evidence="3" id="KW-0238">DNA-binding</keyword>
<dbReference type="PROSITE" id="PS50931">
    <property type="entry name" value="HTH_LYSR"/>
    <property type="match status" value="1"/>
</dbReference>
<dbReference type="Proteomes" id="UP000830639">
    <property type="component" value="Chromosome"/>
</dbReference>